<proteinExistence type="inferred from homology"/>
<protein>
    <recommendedName>
        <fullName evidence="9">Probable beta-glucosidase btgE</fullName>
    </recommendedName>
    <alternativeName>
        <fullName evidence="10">Beta-D-glucoside glucohydrolase btgE</fullName>
    </alternativeName>
    <alternativeName>
        <fullName evidence="12">Cellobiase btgE</fullName>
    </alternativeName>
    <alternativeName>
        <fullName evidence="11">Gentiobiase btgE</fullName>
    </alternativeName>
</protein>
<evidence type="ECO:0000256" key="12">
    <source>
        <dbReference type="ARBA" id="ARBA00042762"/>
    </source>
</evidence>
<dbReference type="InterPro" id="IPR017853">
    <property type="entry name" value="GH"/>
</dbReference>
<evidence type="ECO:0000256" key="4">
    <source>
        <dbReference type="ARBA" id="ARBA00022525"/>
    </source>
</evidence>
<feature type="signal peptide" evidence="14">
    <location>
        <begin position="1"/>
        <end position="20"/>
    </location>
</feature>
<keyword evidence="6" id="KW-0378">Hydrolase</keyword>
<keyword evidence="5 14" id="KW-0732">Signal</keyword>
<evidence type="ECO:0000256" key="6">
    <source>
        <dbReference type="ARBA" id="ARBA00022801"/>
    </source>
</evidence>
<evidence type="ECO:0000256" key="7">
    <source>
        <dbReference type="ARBA" id="ARBA00023295"/>
    </source>
</evidence>
<dbReference type="GO" id="GO:0005576">
    <property type="term" value="C:extracellular region"/>
    <property type="evidence" value="ECO:0007669"/>
    <property type="project" value="TreeGrafter"/>
</dbReference>
<keyword evidence="16" id="KW-1185">Reference proteome</keyword>
<comment type="subcellular location">
    <subcellularLocation>
        <location evidence="1">Secreted</location>
        <location evidence="1">Cell wall</location>
    </subcellularLocation>
</comment>
<evidence type="ECO:0000256" key="14">
    <source>
        <dbReference type="SAM" id="SignalP"/>
    </source>
</evidence>
<dbReference type="SUPFAM" id="SSF51445">
    <property type="entry name" value="(Trans)glycosidases"/>
    <property type="match status" value="1"/>
</dbReference>
<feature type="compositionally biased region" description="Low complexity" evidence="13">
    <location>
        <begin position="117"/>
        <end position="142"/>
    </location>
</feature>
<keyword evidence="4" id="KW-0964">Secreted</keyword>
<feature type="chain" id="PRO_5040295171" description="Probable beta-glucosidase btgE" evidence="14">
    <location>
        <begin position="21"/>
        <end position="448"/>
    </location>
</feature>
<dbReference type="GeneID" id="68292351"/>
<organism evidence="15 16">
    <name type="scientific">Cercospora kikuchii</name>
    <dbReference type="NCBI Taxonomy" id="84275"/>
    <lineage>
        <taxon>Eukaryota</taxon>
        <taxon>Fungi</taxon>
        <taxon>Dikarya</taxon>
        <taxon>Ascomycota</taxon>
        <taxon>Pezizomycotina</taxon>
        <taxon>Dothideomycetes</taxon>
        <taxon>Dothideomycetidae</taxon>
        <taxon>Mycosphaerellales</taxon>
        <taxon>Mycosphaerellaceae</taxon>
        <taxon>Cercospora</taxon>
    </lineage>
</organism>
<keyword evidence="7" id="KW-0326">Glycosidase</keyword>
<dbReference type="EMBL" id="BOLY01000004">
    <property type="protein sequence ID" value="GIZ43554.1"/>
    <property type="molecule type" value="Genomic_DNA"/>
</dbReference>
<gene>
    <name evidence="15" type="ORF">CKM354_000677600</name>
</gene>
<evidence type="ECO:0000256" key="9">
    <source>
        <dbReference type="ARBA" id="ARBA00039284"/>
    </source>
</evidence>
<comment type="caution">
    <text evidence="15">The sequence shown here is derived from an EMBL/GenBank/DDBJ whole genome shotgun (WGS) entry which is preliminary data.</text>
</comment>
<evidence type="ECO:0000256" key="8">
    <source>
        <dbReference type="ARBA" id="ARBA00024983"/>
    </source>
</evidence>
<dbReference type="RefSeq" id="XP_044658041.1">
    <property type="nucleotide sequence ID" value="XM_044802106.1"/>
</dbReference>
<feature type="region of interest" description="Disordered" evidence="13">
    <location>
        <begin position="25"/>
        <end position="59"/>
    </location>
</feature>
<feature type="compositionally biased region" description="Polar residues" evidence="13">
    <location>
        <begin position="175"/>
        <end position="188"/>
    </location>
</feature>
<name>A0A9P3CFU6_9PEZI</name>
<dbReference type="OrthoDB" id="4082933at2759"/>
<evidence type="ECO:0000256" key="10">
    <source>
        <dbReference type="ARBA" id="ARBA00041495"/>
    </source>
</evidence>
<keyword evidence="3" id="KW-0134">Cell wall</keyword>
<evidence type="ECO:0000256" key="3">
    <source>
        <dbReference type="ARBA" id="ARBA00022512"/>
    </source>
</evidence>
<feature type="compositionally biased region" description="Basic residues" evidence="13">
    <location>
        <begin position="27"/>
        <end position="36"/>
    </location>
</feature>
<evidence type="ECO:0000256" key="1">
    <source>
        <dbReference type="ARBA" id="ARBA00004191"/>
    </source>
</evidence>
<feature type="region of interest" description="Disordered" evidence="13">
    <location>
        <begin position="96"/>
        <end position="190"/>
    </location>
</feature>
<dbReference type="Proteomes" id="UP000825890">
    <property type="component" value="Unassembled WGS sequence"/>
</dbReference>
<comment type="similarity">
    <text evidence="2">Belongs to the glycosyl hydrolase 17 family.</text>
</comment>
<dbReference type="Gene3D" id="3.20.20.80">
    <property type="entry name" value="Glycosidases"/>
    <property type="match status" value="1"/>
</dbReference>
<evidence type="ECO:0000313" key="16">
    <source>
        <dbReference type="Proteomes" id="UP000825890"/>
    </source>
</evidence>
<evidence type="ECO:0000313" key="15">
    <source>
        <dbReference type="EMBL" id="GIZ43554.1"/>
    </source>
</evidence>
<accession>A0A9P3CFU6</accession>
<dbReference type="GO" id="GO:0009277">
    <property type="term" value="C:fungal-type cell wall"/>
    <property type="evidence" value="ECO:0007669"/>
    <property type="project" value="TreeGrafter"/>
</dbReference>
<evidence type="ECO:0000256" key="11">
    <source>
        <dbReference type="ARBA" id="ARBA00041516"/>
    </source>
</evidence>
<dbReference type="InterPro" id="IPR050732">
    <property type="entry name" value="Beta-glucan_modifiers"/>
</dbReference>
<dbReference type="GO" id="GO:0009986">
    <property type="term" value="C:cell surface"/>
    <property type="evidence" value="ECO:0007669"/>
    <property type="project" value="TreeGrafter"/>
</dbReference>
<dbReference type="GO" id="GO:0071555">
    <property type="term" value="P:cell wall organization"/>
    <property type="evidence" value="ECO:0007669"/>
    <property type="project" value="TreeGrafter"/>
</dbReference>
<reference evidence="15 16" key="1">
    <citation type="submission" date="2021-01" db="EMBL/GenBank/DDBJ databases">
        <title>Cercospora kikuchii MAFF 305040 whole genome shotgun sequence.</title>
        <authorList>
            <person name="Kashiwa T."/>
            <person name="Suzuki T."/>
        </authorList>
    </citation>
    <scope>NUCLEOTIDE SEQUENCE [LARGE SCALE GENOMIC DNA]</scope>
    <source>
        <strain evidence="15 16">MAFF 305040</strain>
    </source>
</reference>
<evidence type="ECO:0000256" key="5">
    <source>
        <dbReference type="ARBA" id="ARBA00022729"/>
    </source>
</evidence>
<comment type="function">
    <text evidence="8">Beta-glucosidases are one of a number of cellulolytic enzymes involved in the degradation of cellulosic biomass. Catalyzes the last step releasing glucose from the inhibitory cellobiose.</text>
</comment>
<dbReference type="PANTHER" id="PTHR16631:SF24">
    <property type="entry name" value="FAMILY 17 GLUCOSIDASE SCW11-RELATED"/>
    <property type="match status" value="1"/>
</dbReference>
<evidence type="ECO:0000256" key="2">
    <source>
        <dbReference type="ARBA" id="ARBA00008773"/>
    </source>
</evidence>
<sequence>MVYLTAAALLASGLLASVSAGNLQHQAHGHGHVHRRNNAEQPPKYDSPAQYQPSTHKEATPKYEIPAELQPNATTCGCSTYTTTWYGEATLYNPHKPSSSSISVEAKPSQPAPAPASKPYSSPKPAAPEAPKSPSGPSDNAPPKQPAPPAHSPPQQQDQPKPAPPPQSSPDKPSNSGGIQPNGNQWAMTYTPYRADGGCKSADEVNSDISKIKSKGFNTVRLYATDCSGPENVGAACKANGMSIILGIFIDNKGLGAAHEQAQDLMNWGKNGNNWSMVVMVVAGNEAIFSGAVSAQDMASFLTDIKPQFKSAGYNGPITTTEPLNVMQANSATLCPVVDVVAGNLHPFFNGQYSASQAGELVAQQLKDLAACCGGSKEAYNLETGWPSQGQANGVAVPGEKEQKEAIESIMGKVGGKSVFLSYEDDTWKAPGEYGIEQHWGCASVFGD</sequence>
<dbReference type="PANTHER" id="PTHR16631">
    <property type="entry name" value="GLUCAN 1,3-BETA-GLUCOSIDASE"/>
    <property type="match status" value="1"/>
</dbReference>
<evidence type="ECO:0000256" key="13">
    <source>
        <dbReference type="SAM" id="MobiDB-lite"/>
    </source>
</evidence>
<dbReference type="AlphaFoldDB" id="A0A9P3CFU6"/>
<feature type="compositionally biased region" description="Pro residues" evidence="13">
    <location>
        <begin position="143"/>
        <end position="152"/>
    </location>
</feature>
<dbReference type="GO" id="GO:0042973">
    <property type="term" value="F:glucan endo-1,3-beta-D-glucosidase activity"/>
    <property type="evidence" value="ECO:0007669"/>
    <property type="project" value="TreeGrafter"/>
</dbReference>